<dbReference type="InterPro" id="IPR000719">
    <property type="entry name" value="Prot_kinase_dom"/>
</dbReference>
<dbReference type="GO" id="GO:0005524">
    <property type="term" value="F:ATP binding"/>
    <property type="evidence" value="ECO:0007669"/>
    <property type="project" value="UniProtKB-UniRule"/>
</dbReference>
<keyword evidence="1" id="KW-0547">Nucleotide-binding</keyword>
<sequence>MGVKTAKATYIIQNSLGEGGFGSVYEVIQKNTKKKFAMKVEKHQKNKHLLLQMEVYILNVMEESEKRIWFTKLVDKGCYANDGYSFIIIEILGPSLYELKNRSAPFLFSTSTGLSVIQQCLFACEQIHHQGIVHRDIKPGNFACGLNDRKNIIFMIDFGIARRIVDGNGKMKEFRTGLAFKGTPKFASLTCHQRNDIGFKDDIESLLYMLCDLISRKGLPWKNEYDEQIIMKMKEIAWSDIGSLFNGLECCKELSDIFNYIIRLKYSDDLDYLFISKQRILACKNHGEDITAPFDWENNIINGSENNKLSIDIEDGNDQKYLLSDRQELIIIKLLIIKN</sequence>
<dbReference type="Gene3D" id="1.10.510.10">
    <property type="entry name" value="Transferase(Phosphotransferase) domain 1"/>
    <property type="match status" value="1"/>
</dbReference>
<evidence type="ECO:0000313" key="4">
    <source>
        <dbReference type="Proteomes" id="UP001152747"/>
    </source>
</evidence>
<dbReference type="PROSITE" id="PS00107">
    <property type="entry name" value="PROTEIN_KINASE_ATP"/>
    <property type="match status" value="1"/>
</dbReference>
<dbReference type="PROSITE" id="PS50011">
    <property type="entry name" value="PROTEIN_KINASE_DOM"/>
    <property type="match status" value="1"/>
</dbReference>
<dbReference type="GO" id="GO:0004672">
    <property type="term" value="F:protein kinase activity"/>
    <property type="evidence" value="ECO:0007669"/>
    <property type="project" value="InterPro"/>
</dbReference>
<dbReference type="EMBL" id="CANHGI010000002">
    <property type="protein sequence ID" value="CAI5443057.1"/>
    <property type="molecule type" value="Genomic_DNA"/>
</dbReference>
<keyword evidence="1" id="KW-0067">ATP-binding</keyword>
<dbReference type="InterPro" id="IPR017441">
    <property type="entry name" value="Protein_kinase_ATP_BS"/>
</dbReference>
<accession>A0A9P1IBZ1</accession>
<dbReference type="SUPFAM" id="SSF56112">
    <property type="entry name" value="Protein kinase-like (PK-like)"/>
    <property type="match status" value="1"/>
</dbReference>
<dbReference type="Proteomes" id="UP001152747">
    <property type="component" value="Unassembled WGS sequence"/>
</dbReference>
<dbReference type="AlphaFoldDB" id="A0A9P1IBZ1"/>
<evidence type="ECO:0000259" key="2">
    <source>
        <dbReference type="PROSITE" id="PS50011"/>
    </source>
</evidence>
<dbReference type="Pfam" id="PF00069">
    <property type="entry name" value="Pkinase"/>
    <property type="match status" value="1"/>
</dbReference>
<reference evidence="3" key="1">
    <citation type="submission" date="2022-11" db="EMBL/GenBank/DDBJ databases">
        <authorList>
            <person name="Kikuchi T."/>
        </authorList>
    </citation>
    <scope>NUCLEOTIDE SEQUENCE</scope>
    <source>
        <strain evidence="3">PS1010</strain>
    </source>
</reference>
<evidence type="ECO:0000313" key="3">
    <source>
        <dbReference type="EMBL" id="CAI5443057.1"/>
    </source>
</evidence>
<dbReference type="PANTHER" id="PTHR11909">
    <property type="entry name" value="CASEIN KINASE-RELATED"/>
    <property type="match status" value="1"/>
</dbReference>
<organism evidence="3 4">
    <name type="scientific">Caenorhabditis angaria</name>
    <dbReference type="NCBI Taxonomy" id="860376"/>
    <lineage>
        <taxon>Eukaryota</taxon>
        <taxon>Metazoa</taxon>
        <taxon>Ecdysozoa</taxon>
        <taxon>Nematoda</taxon>
        <taxon>Chromadorea</taxon>
        <taxon>Rhabditida</taxon>
        <taxon>Rhabditina</taxon>
        <taxon>Rhabditomorpha</taxon>
        <taxon>Rhabditoidea</taxon>
        <taxon>Rhabditidae</taxon>
        <taxon>Peloderinae</taxon>
        <taxon>Caenorhabditis</taxon>
    </lineage>
</organism>
<feature type="domain" description="Protein kinase" evidence="2">
    <location>
        <begin position="10"/>
        <end position="281"/>
    </location>
</feature>
<name>A0A9P1IBZ1_9PELO</name>
<proteinExistence type="predicted"/>
<protein>
    <recommendedName>
        <fullName evidence="2">Protein kinase domain-containing protein</fullName>
    </recommendedName>
</protein>
<keyword evidence="4" id="KW-1185">Reference proteome</keyword>
<evidence type="ECO:0000256" key="1">
    <source>
        <dbReference type="PROSITE-ProRule" id="PRU10141"/>
    </source>
</evidence>
<dbReference type="SMART" id="SM00220">
    <property type="entry name" value="S_TKc"/>
    <property type="match status" value="1"/>
</dbReference>
<gene>
    <name evidence="3" type="ORF">CAMP_LOCUS5694</name>
</gene>
<feature type="binding site" evidence="1">
    <location>
        <position position="39"/>
    </location>
    <ligand>
        <name>ATP</name>
        <dbReference type="ChEBI" id="CHEBI:30616"/>
    </ligand>
</feature>
<dbReference type="InterPro" id="IPR050235">
    <property type="entry name" value="CK1_Ser-Thr_kinase"/>
</dbReference>
<comment type="caution">
    <text evidence="3">The sequence shown here is derived from an EMBL/GenBank/DDBJ whole genome shotgun (WGS) entry which is preliminary data.</text>
</comment>
<dbReference type="OrthoDB" id="5979581at2759"/>
<dbReference type="InterPro" id="IPR011009">
    <property type="entry name" value="Kinase-like_dom_sf"/>
</dbReference>